<dbReference type="InterPro" id="IPR050343">
    <property type="entry name" value="RsuA_PseudoU_synthase"/>
</dbReference>
<comment type="similarity">
    <text evidence="1 8">Belongs to the pseudouridine synthase RsuA family.</text>
</comment>
<dbReference type="GeneID" id="35779009"/>
<feature type="compositionally biased region" description="Basic residues" evidence="9">
    <location>
        <begin position="269"/>
        <end position="279"/>
    </location>
</feature>
<dbReference type="GO" id="GO:0005829">
    <property type="term" value="C:cytosol"/>
    <property type="evidence" value="ECO:0007669"/>
    <property type="project" value="UniProtKB-ARBA"/>
</dbReference>
<accession>A0A0X8K7P4</accession>
<evidence type="ECO:0000256" key="1">
    <source>
        <dbReference type="ARBA" id="ARBA00008348"/>
    </source>
</evidence>
<comment type="function">
    <text evidence="6">Responsible for synthesis of pseudouridine from uracil-2605 in 23S ribosomal RNA.</text>
</comment>
<dbReference type="GO" id="GO:0000455">
    <property type="term" value="P:enzyme-directed rRNA pseudouridine synthesis"/>
    <property type="evidence" value="ECO:0007669"/>
    <property type="project" value="UniProtKB-ARBA"/>
</dbReference>
<dbReference type="InterPro" id="IPR020103">
    <property type="entry name" value="PsdUridine_synth_cat_dom_sf"/>
</dbReference>
<dbReference type="SUPFAM" id="SSF55120">
    <property type="entry name" value="Pseudouridine synthase"/>
    <property type="match status" value="1"/>
</dbReference>
<sequence length="287" mass="33250">MKDEKLQKALARLGLGSRRQMEDVIREGRVSVNGTVATIGDRVGQGDEIRVDGRLLRYTAENEKRRRILMYYKPEGEICSAHDPEGRPTVFERLPPLNHDRWVMVGRLDINSTGLLLFTNDGELAHRLMHPSNEIEREYAVRVMGEVTPEIMLNLKRGVMLEDGMAQFDDIVEKGGEGINKWYQVKLKEGRNREVRRLFESQGLKVSRLLRIRYGSVSLPRELRTGRYLELDRREIDTLAGLVNIRPRQGTGLYGIAKRRQERFEKKPLKARRGGHHLRRDKEKRSS</sequence>
<evidence type="ECO:0000256" key="5">
    <source>
        <dbReference type="ARBA" id="ARBA00036944"/>
    </source>
</evidence>
<proteinExistence type="inferred from homology"/>
<dbReference type="NCBIfam" id="TIGR00093">
    <property type="entry name" value="pseudouridine synthase"/>
    <property type="match status" value="1"/>
</dbReference>
<dbReference type="Pfam" id="PF01479">
    <property type="entry name" value="S4"/>
    <property type="match status" value="1"/>
</dbReference>
<dbReference type="AlphaFoldDB" id="A0A0X8K7P4"/>
<dbReference type="KEGG" id="mos:AXE82_10090"/>
<dbReference type="InterPro" id="IPR006145">
    <property type="entry name" value="PsdUridine_synth_RsuA/RluA"/>
</dbReference>
<dbReference type="GO" id="GO:0003723">
    <property type="term" value="F:RNA binding"/>
    <property type="evidence" value="ECO:0007669"/>
    <property type="project" value="UniProtKB-KW"/>
</dbReference>
<evidence type="ECO:0000313" key="14">
    <source>
        <dbReference type="Proteomes" id="UP000255230"/>
    </source>
</evidence>
<dbReference type="InterPro" id="IPR020094">
    <property type="entry name" value="TruA/RsuA/RluB/E/F_N"/>
</dbReference>
<evidence type="ECO:0000256" key="8">
    <source>
        <dbReference type="RuleBase" id="RU003887"/>
    </source>
</evidence>
<keyword evidence="4 8" id="KW-0413">Isomerase</keyword>
<dbReference type="NCBIfam" id="NF007976">
    <property type="entry name" value="PRK10700.1"/>
    <property type="match status" value="1"/>
</dbReference>
<keyword evidence="2" id="KW-0698">rRNA processing</keyword>
<dbReference type="Gene3D" id="3.30.70.1560">
    <property type="entry name" value="Alpha-L RNA-binding motif"/>
    <property type="match status" value="1"/>
</dbReference>
<dbReference type="EMBL" id="PKJS01000015">
    <property type="protein sequence ID" value="PKZ67997.1"/>
    <property type="molecule type" value="Genomic_DNA"/>
</dbReference>
<dbReference type="SMART" id="SM00363">
    <property type="entry name" value="S4"/>
    <property type="match status" value="1"/>
</dbReference>
<evidence type="ECO:0000313" key="13">
    <source>
        <dbReference type="Proteomes" id="UP000234914"/>
    </source>
</evidence>
<comment type="catalytic activity">
    <reaction evidence="5">
        <text>uridine(2605) in 23S rRNA = pseudouridine(2605) in 23S rRNA</text>
        <dbReference type="Rhea" id="RHEA:42520"/>
        <dbReference type="Rhea" id="RHEA-COMP:10095"/>
        <dbReference type="Rhea" id="RHEA-COMP:10096"/>
        <dbReference type="ChEBI" id="CHEBI:65314"/>
        <dbReference type="ChEBI" id="CHEBI:65315"/>
        <dbReference type="EC" id="5.4.99.22"/>
    </reaction>
</comment>
<dbReference type="Pfam" id="PF00849">
    <property type="entry name" value="PseudoU_synth_2"/>
    <property type="match status" value="1"/>
</dbReference>
<dbReference type="InterPro" id="IPR002942">
    <property type="entry name" value="S4_RNA-bd"/>
</dbReference>
<evidence type="ECO:0000256" key="4">
    <source>
        <dbReference type="ARBA" id="ARBA00023235"/>
    </source>
</evidence>
<feature type="domain" description="RNA-binding S4" evidence="10">
    <location>
        <begin position="4"/>
        <end position="60"/>
    </location>
</feature>
<evidence type="ECO:0000256" key="3">
    <source>
        <dbReference type="ARBA" id="ARBA00022884"/>
    </source>
</evidence>
<dbReference type="PANTHER" id="PTHR47683">
    <property type="entry name" value="PSEUDOURIDINE SYNTHASE FAMILY PROTEIN-RELATED"/>
    <property type="match status" value="1"/>
</dbReference>
<dbReference type="EC" id="5.4.99.-" evidence="8"/>
<dbReference type="SUPFAM" id="SSF55174">
    <property type="entry name" value="Alpha-L RNA-binding motif"/>
    <property type="match status" value="1"/>
</dbReference>
<dbReference type="GO" id="GO:0160139">
    <property type="term" value="F:23S rRNA pseudouridine(2605) synthase activity"/>
    <property type="evidence" value="ECO:0007669"/>
    <property type="project" value="UniProtKB-EC"/>
</dbReference>
<evidence type="ECO:0000313" key="11">
    <source>
        <dbReference type="EMBL" id="PKZ67997.1"/>
    </source>
</evidence>
<dbReference type="InterPro" id="IPR042092">
    <property type="entry name" value="PsdUridine_s_RsuA/RluB/E/F_cat"/>
</dbReference>
<dbReference type="PANTHER" id="PTHR47683:SF3">
    <property type="entry name" value="RIBOSOMAL LARGE SUBUNIT PSEUDOURIDINE SYNTHASE B"/>
    <property type="match status" value="1"/>
</dbReference>
<dbReference type="FunFam" id="3.30.70.580:FF:000009">
    <property type="entry name" value="Pseudouridine synthase"/>
    <property type="match status" value="1"/>
</dbReference>
<evidence type="ECO:0000256" key="2">
    <source>
        <dbReference type="ARBA" id="ARBA00022552"/>
    </source>
</evidence>
<gene>
    <name evidence="12" type="primary">rluB</name>
    <name evidence="11" type="ORF">CYJ96_10540</name>
    <name evidence="12" type="ORF">NCTC10465_01617</name>
</gene>
<dbReference type="Gene3D" id="3.10.290.10">
    <property type="entry name" value="RNA-binding S4 domain"/>
    <property type="match status" value="1"/>
</dbReference>
<dbReference type="RefSeq" id="WP_062334324.1">
    <property type="nucleotide sequence ID" value="NZ_CBCRZU010000002.1"/>
</dbReference>
<reference evidence="11 13" key="1">
    <citation type="submission" date="2017-12" db="EMBL/GenBank/DDBJ databases">
        <title>Phylogenetic diversity of female urinary microbiome.</title>
        <authorList>
            <person name="Thomas-White K."/>
            <person name="Wolfe A.J."/>
        </authorList>
    </citation>
    <scope>NUCLEOTIDE SEQUENCE [LARGE SCALE GENOMIC DNA]</scope>
    <source>
        <strain evidence="11 13">UMB0416</strain>
    </source>
</reference>
<reference evidence="12 14" key="2">
    <citation type="submission" date="2018-06" db="EMBL/GenBank/DDBJ databases">
        <authorList>
            <consortium name="Pathogen Informatics"/>
            <person name="Doyle S."/>
        </authorList>
    </citation>
    <scope>NUCLEOTIDE SEQUENCE [LARGE SCALE GENOMIC DNA]</scope>
    <source>
        <strain evidence="12 14">NCTC10465</strain>
    </source>
</reference>
<organism evidence="12 14">
    <name type="scientific">Faucicola osloensis</name>
    <name type="common">Moraxella osloensis</name>
    <dbReference type="NCBI Taxonomy" id="34062"/>
    <lineage>
        <taxon>Bacteria</taxon>
        <taxon>Pseudomonadati</taxon>
        <taxon>Pseudomonadota</taxon>
        <taxon>Gammaproteobacteria</taxon>
        <taxon>Moraxellales</taxon>
        <taxon>Moraxellaceae</taxon>
        <taxon>Faucicola</taxon>
    </lineage>
</organism>
<keyword evidence="14" id="KW-1185">Reference proteome</keyword>
<evidence type="ECO:0000256" key="9">
    <source>
        <dbReference type="SAM" id="MobiDB-lite"/>
    </source>
</evidence>
<evidence type="ECO:0000259" key="10">
    <source>
        <dbReference type="SMART" id="SM00363"/>
    </source>
</evidence>
<dbReference type="FunFam" id="3.30.70.1560:FF:000001">
    <property type="entry name" value="Pseudouridine synthase"/>
    <property type="match status" value="1"/>
</dbReference>
<dbReference type="InterPro" id="IPR018496">
    <property type="entry name" value="PsdUridine_synth_RsuA/RluB_CS"/>
</dbReference>
<dbReference type="Gene3D" id="3.30.70.580">
    <property type="entry name" value="Pseudouridine synthase I, catalytic domain, N-terminal subdomain"/>
    <property type="match status" value="1"/>
</dbReference>
<evidence type="ECO:0000256" key="7">
    <source>
        <dbReference type="PROSITE-ProRule" id="PRU00182"/>
    </source>
</evidence>
<evidence type="ECO:0000313" key="12">
    <source>
        <dbReference type="EMBL" id="STY97826.1"/>
    </source>
</evidence>
<dbReference type="Proteomes" id="UP000234914">
    <property type="component" value="Unassembled WGS sequence"/>
</dbReference>
<evidence type="ECO:0000256" key="6">
    <source>
        <dbReference type="ARBA" id="ARBA00037383"/>
    </source>
</evidence>
<name>A0A0X8K7P4_FAUOS</name>
<dbReference type="InterPro" id="IPR000748">
    <property type="entry name" value="PsdUridine_synth_RsuA/RluB/E/F"/>
</dbReference>
<feature type="region of interest" description="Disordered" evidence="9">
    <location>
        <begin position="265"/>
        <end position="287"/>
    </location>
</feature>
<dbReference type="CDD" id="cd00165">
    <property type="entry name" value="S4"/>
    <property type="match status" value="1"/>
</dbReference>
<dbReference type="PROSITE" id="PS50889">
    <property type="entry name" value="S4"/>
    <property type="match status" value="1"/>
</dbReference>
<keyword evidence="3 7" id="KW-0694">RNA-binding</keyword>
<dbReference type="PROSITE" id="PS01149">
    <property type="entry name" value="PSI_RSU"/>
    <property type="match status" value="1"/>
</dbReference>
<dbReference type="EMBL" id="UGPY01000001">
    <property type="protein sequence ID" value="STY97826.1"/>
    <property type="molecule type" value="Genomic_DNA"/>
</dbReference>
<dbReference type="InterPro" id="IPR036986">
    <property type="entry name" value="S4_RNA-bd_sf"/>
</dbReference>
<protein>
    <recommendedName>
        <fullName evidence="8">Pseudouridine synthase</fullName>
        <ecNumber evidence="8">5.4.99.-</ecNumber>
    </recommendedName>
</protein>
<dbReference type="CDD" id="cd02556">
    <property type="entry name" value="PseudoU_synth_RluB"/>
    <property type="match status" value="1"/>
</dbReference>
<dbReference type="FunFam" id="3.10.290.10:FF:000003">
    <property type="entry name" value="Pseudouridine synthase"/>
    <property type="match status" value="1"/>
</dbReference>
<dbReference type="Proteomes" id="UP000255230">
    <property type="component" value="Unassembled WGS sequence"/>
</dbReference>